<name>A0ABS2U044_9ACTN</name>
<dbReference type="InterPro" id="IPR027417">
    <property type="entry name" value="P-loop_NTPase"/>
</dbReference>
<dbReference type="EMBL" id="JADKYB010000021">
    <property type="protein sequence ID" value="MBM9508960.1"/>
    <property type="molecule type" value="Genomic_DNA"/>
</dbReference>
<feature type="region of interest" description="Disordered" evidence="1">
    <location>
        <begin position="124"/>
        <end position="146"/>
    </location>
</feature>
<sequence length="1119" mass="122495">MARARRLIGYGDAVVLLGGDPAGLAALDQALGGTLGLLTGGVSDTVLGLAGAQGRVLRIGRDLLGRLRRTLGHDNRATRTERIAAAHAVLVVTAYFEAVQETDVPFDWAEVELTRQDQVALATGTGNAAQDAGRDPGRALSADPPPMPSPHVPFEEALDELQTWYWTLTARLLSFLNGLAVWDRLDETQRQAMTDTFSENVVAAAKERYQESYARLAAEIPEFGFWSGQVEHQATRATVREALSGVETLLAGLSQAPPAVDVAAALETTYRAALGRPILAEGEVPTGVDLPVVADAYLDPRFRIRTVGGADGGSPSDEGWWSQADVREDIGEYLAGALTAPMAATAPLVVLGQPGAGKSMLSRVLAARLPATGFLPVRVVLREVPAEAGVQDQIEYAIRAATGERATWPDLVRAAPGRVPVVIFDGFDELLQATGVSQSRYLMDIADFQQREADQGRPVVAIVTSRTAVADRARYPEGSVALRLEPFGEEQIATWVTIWNRTNERYFATSGRRPFPVAIAARQPDLAGQPLLLLMLALYDATENALQRDTTGALDEADLYEDLLTSFAAREVGKSEPALRPGDLDARVQRELERLSLVAFAMLNRRRQWVTADELDADLTALLGPAPVAESGFRSSLAQADIALGRFFFVQRAQALRDERRLATYEFLHATFGEYLAVRLAVHVLHRLLDQRSALFSGPARTDDDLLYALLSYVPLSSRQMFRFVRARIGRIPPEDRARLADLVVQVRAAASERTQHAHADYRPSLRATAARHGVYEANLVLLLLALTGGFTAGELFPESDDPAENWHRHVLLWRSSFDEAEWTAFALTLRLRRTRTADGRELRIEHAADPGEPPEPVDVYWVTGSRPEPGTGMIWSRPYAPDVRRKMDVSGGTNDAMMLHVLEPLFELLGAELMTFMGQPDWPATSLAHDLLRIWLLGGVGAPATVLEERYDYASLFVVQRYSSRNSGLLLLSLLERDVRFLTPEAVASALVGLEPRLDSDDATVAERILPVALTSLLMRPSEGAYDLLLSLAVRAARLLAPTAGQGWRQADDRAWSAWTKVHDHGLARQVYGEDPGHVLLDCDFDALPPALRYHIHRVAALHYPDISLPDPEHTPTP</sequence>
<dbReference type="RefSeq" id="WP_205361490.1">
    <property type="nucleotide sequence ID" value="NZ_JADKYB010000021.1"/>
</dbReference>
<dbReference type="InterPro" id="IPR054567">
    <property type="entry name" value="NNH7"/>
</dbReference>
<keyword evidence="4" id="KW-1185">Reference proteome</keyword>
<dbReference type="Pfam" id="PF22738">
    <property type="entry name" value="NNH7"/>
    <property type="match status" value="1"/>
</dbReference>
<gene>
    <name evidence="3" type="ORF">ITX44_31330</name>
</gene>
<feature type="domain" description="NACHT N-terminal Helical" evidence="2">
    <location>
        <begin position="6"/>
        <end position="231"/>
    </location>
</feature>
<proteinExistence type="predicted"/>
<accession>A0ABS2U044</accession>
<evidence type="ECO:0000256" key="1">
    <source>
        <dbReference type="SAM" id="MobiDB-lite"/>
    </source>
</evidence>
<reference evidence="3 4" key="1">
    <citation type="submission" date="2021-01" db="EMBL/GenBank/DDBJ databases">
        <title>Streptomyces acididurans sp. nov., isolated from a peat swamp forest soil.</title>
        <authorList>
            <person name="Chantavorakit T."/>
            <person name="Duangmal K."/>
        </authorList>
    </citation>
    <scope>NUCLEOTIDE SEQUENCE [LARGE SCALE GENOMIC DNA]</scope>
    <source>
        <strain evidence="3 4">KK5PA1</strain>
    </source>
</reference>
<evidence type="ECO:0000313" key="3">
    <source>
        <dbReference type="EMBL" id="MBM9508960.1"/>
    </source>
</evidence>
<dbReference type="SUPFAM" id="SSF52540">
    <property type="entry name" value="P-loop containing nucleoside triphosphate hydrolases"/>
    <property type="match status" value="1"/>
</dbReference>
<evidence type="ECO:0000313" key="4">
    <source>
        <dbReference type="Proteomes" id="UP000749040"/>
    </source>
</evidence>
<organism evidence="3 4">
    <name type="scientific">Actinacidiphila acididurans</name>
    <dbReference type="NCBI Taxonomy" id="2784346"/>
    <lineage>
        <taxon>Bacteria</taxon>
        <taxon>Bacillati</taxon>
        <taxon>Actinomycetota</taxon>
        <taxon>Actinomycetes</taxon>
        <taxon>Kitasatosporales</taxon>
        <taxon>Streptomycetaceae</taxon>
        <taxon>Actinacidiphila</taxon>
    </lineage>
</organism>
<evidence type="ECO:0000259" key="2">
    <source>
        <dbReference type="Pfam" id="PF22738"/>
    </source>
</evidence>
<protein>
    <recommendedName>
        <fullName evidence="2">NACHT N-terminal Helical domain-containing protein</fullName>
    </recommendedName>
</protein>
<dbReference type="Gene3D" id="3.40.50.300">
    <property type="entry name" value="P-loop containing nucleotide triphosphate hydrolases"/>
    <property type="match status" value="1"/>
</dbReference>
<comment type="caution">
    <text evidence="3">The sequence shown here is derived from an EMBL/GenBank/DDBJ whole genome shotgun (WGS) entry which is preliminary data.</text>
</comment>
<dbReference type="Proteomes" id="UP000749040">
    <property type="component" value="Unassembled WGS sequence"/>
</dbReference>